<dbReference type="InterPro" id="IPR014199">
    <property type="entry name" value="Spore_YtxC"/>
</dbReference>
<gene>
    <name evidence="1" type="ORF">SAMN05216389_111111</name>
</gene>
<proteinExistence type="predicted"/>
<name>A0A1I0EGK8_9BACI</name>
<dbReference type="EMBL" id="FOHE01000011">
    <property type="protein sequence ID" value="SET44292.1"/>
    <property type="molecule type" value="Genomic_DNA"/>
</dbReference>
<evidence type="ECO:0000313" key="1">
    <source>
        <dbReference type="EMBL" id="SET44292.1"/>
    </source>
</evidence>
<accession>A0A1I0EGK8</accession>
<dbReference type="OrthoDB" id="2986513at2"/>
<keyword evidence="2" id="KW-1185">Reference proteome</keyword>
<dbReference type="STRING" id="930131.SAMN05216389_111111"/>
<organism evidence="1 2">
    <name type="scientific">Oceanobacillus limi</name>
    <dbReference type="NCBI Taxonomy" id="930131"/>
    <lineage>
        <taxon>Bacteria</taxon>
        <taxon>Bacillati</taxon>
        <taxon>Bacillota</taxon>
        <taxon>Bacilli</taxon>
        <taxon>Bacillales</taxon>
        <taxon>Bacillaceae</taxon>
        <taxon>Oceanobacillus</taxon>
    </lineage>
</organism>
<evidence type="ECO:0000313" key="2">
    <source>
        <dbReference type="Proteomes" id="UP000198618"/>
    </source>
</evidence>
<reference evidence="1 2" key="1">
    <citation type="submission" date="2016-10" db="EMBL/GenBank/DDBJ databases">
        <authorList>
            <person name="de Groot N.N."/>
        </authorList>
    </citation>
    <scope>NUCLEOTIDE SEQUENCE [LARGE SCALE GENOMIC DNA]</scope>
    <source>
        <strain evidence="1 2">IBRC-M 10780</strain>
    </source>
</reference>
<dbReference type="RefSeq" id="WP_090870452.1">
    <property type="nucleotide sequence ID" value="NZ_FOHE01000011.1"/>
</dbReference>
<dbReference type="NCBIfam" id="TIGR02834">
    <property type="entry name" value="spo_ytxC"/>
    <property type="match status" value="1"/>
</dbReference>
<dbReference type="Proteomes" id="UP000198618">
    <property type="component" value="Unassembled WGS sequence"/>
</dbReference>
<dbReference type="PIRSF" id="PIRSF012563">
    <property type="entry name" value="YtxC"/>
    <property type="match status" value="1"/>
</dbReference>
<dbReference type="AlphaFoldDB" id="A0A1I0EGK8"/>
<dbReference type="Pfam" id="PF08812">
    <property type="entry name" value="YtxC"/>
    <property type="match status" value="1"/>
</dbReference>
<sequence length="284" mass="33748">MLDVYFSSNKEVISFCEQLFRYNKKIELHWKTHEEWGNHLQIDEQDPDQVALEAVAKSMVDVYMSHRLSHLIKGVIEDCYYYTNRDEIERILDLTHWIVSGEDDDSLEVRNSKEDPTQILYSLFLTNIKDMSTVHFDSIINFRLKVFKDQIIHYVGLAIDEFKREEDHQEFVNMLRDFITKKEPKFNVIYILQGNPFDFFKPNGKRFSKMELRMLMQQEPMYIVGLDEDELNLAPLVAMAPKKIKIYGDHPSEPKTTTVINVFQERVELEPVSKFPFPYYLKNN</sequence>
<protein>
    <submittedName>
        <fullName evidence="1">Putative sporulation protein YtxC</fullName>
    </submittedName>
</protein>